<gene>
    <name evidence="1" type="ORF">HF577_00950</name>
</gene>
<dbReference type="EMBL" id="JAAXKY010000001">
    <property type="protein sequence ID" value="NMH75683.1"/>
    <property type="molecule type" value="Genomic_DNA"/>
</dbReference>
<organism evidence="1 2">
    <name type="scientific">Pseudonocardia xinjiangensis</name>
    <dbReference type="NCBI Taxonomy" id="75289"/>
    <lineage>
        <taxon>Bacteria</taxon>
        <taxon>Bacillati</taxon>
        <taxon>Actinomycetota</taxon>
        <taxon>Actinomycetes</taxon>
        <taxon>Pseudonocardiales</taxon>
        <taxon>Pseudonocardiaceae</taxon>
        <taxon>Pseudonocardia</taxon>
    </lineage>
</organism>
<name>A0ABX1R8Y9_9PSEU</name>
<dbReference type="Proteomes" id="UP001296706">
    <property type="component" value="Unassembled WGS sequence"/>
</dbReference>
<keyword evidence="2" id="KW-1185">Reference proteome</keyword>
<comment type="caution">
    <text evidence="1">The sequence shown here is derived from an EMBL/GenBank/DDBJ whole genome shotgun (WGS) entry which is preliminary data.</text>
</comment>
<accession>A0ABX1R8Y9</accession>
<reference evidence="1 2" key="1">
    <citation type="submission" date="2020-04" db="EMBL/GenBank/DDBJ databases">
        <authorList>
            <person name="Klaysubun C."/>
            <person name="Duangmal K."/>
            <person name="Lipun K."/>
        </authorList>
    </citation>
    <scope>NUCLEOTIDE SEQUENCE [LARGE SCALE GENOMIC DNA]</scope>
    <source>
        <strain evidence="1 2">JCM 11839</strain>
    </source>
</reference>
<evidence type="ECO:0000313" key="1">
    <source>
        <dbReference type="EMBL" id="NMH75683.1"/>
    </source>
</evidence>
<evidence type="ECO:0000313" key="2">
    <source>
        <dbReference type="Proteomes" id="UP001296706"/>
    </source>
</evidence>
<sequence length="57" mass="6098">MQCPLGAGLAGIGEFDATARDDGPTGVMADLLGDAYRWVCARCIDRHDKLAEFKADL</sequence>
<proteinExistence type="predicted"/>
<dbReference type="RefSeq" id="WP_169393744.1">
    <property type="nucleotide sequence ID" value="NZ_BAAAJH010000033.1"/>
</dbReference>
<protein>
    <submittedName>
        <fullName evidence="1">Uncharacterized protein</fullName>
    </submittedName>
</protein>